<dbReference type="EC" id="4.4.1.1" evidence="6"/>
<comment type="similarity">
    <text evidence="5">Belongs to the trans-sulfuration enzymes family.</text>
</comment>
<dbReference type="Pfam" id="PF01053">
    <property type="entry name" value="Cys_Met_Meta_PP"/>
    <property type="match status" value="1"/>
</dbReference>
<dbReference type="PANTHER" id="PTHR11808:SF85">
    <property type="entry name" value="CYSTATHIONINE GAMMA-LYASE-RELATED"/>
    <property type="match status" value="1"/>
</dbReference>
<dbReference type="InterPro" id="IPR015421">
    <property type="entry name" value="PyrdxlP-dep_Trfase_major"/>
</dbReference>
<dbReference type="GO" id="GO:0019346">
    <property type="term" value="P:transsulfuration"/>
    <property type="evidence" value="ECO:0007669"/>
    <property type="project" value="InterPro"/>
</dbReference>
<dbReference type="AlphaFoldDB" id="A0A076EM92"/>
<keyword evidence="6" id="KW-0456">Lyase</keyword>
<keyword evidence="2 4" id="KW-0663">Pyridoxal phosphate</keyword>
<dbReference type="Gene3D" id="3.40.640.10">
    <property type="entry name" value="Type I PLP-dependent aspartate aminotransferase-like (Major domain)"/>
    <property type="match status" value="1"/>
</dbReference>
<evidence type="ECO:0000256" key="3">
    <source>
        <dbReference type="ARBA" id="ARBA00023167"/>
    </source>
</evidence>
<dbReference type="SUPFAM" id="SSF53383">
    <property type="entry name" value="PLP-dependent transferases"/>
    <property type="match status" value="1"/>
</dbReference>
<gene>
    <name evidence="6" type="ORF">EP51_07975</name>
</gene>
<evidence type="ECO:0000256" key="1">
    <source>
        <dbReference type="ARBA" id="ARBA00001933"/>
    </source>
</evidence>
<dbReference type="Gene3D" id="3.90.1150.10">
    <property type="entry name" value="Aspartate Aminotransferase, domain 1"/>
    <property type="match status" value="1"/>
</dbReference>
<evidence type="ECO:0000313" key="6">
    <source>
        <dbReference type="EMBL" id="AII04534.1"/>
    </source>
</evidence>
<dbReference type="EMBL" id="CP008947">
    <property type="protein sequence ID" value="AII04534.1"/>
    <property type="molecule type" value="Genomic_DNA"/>
</dbReference>
<dbReference type="eggNOG" id="COG0626">
    <property type="taxonomic scope" value="Bacteria"/>
</dbReference>
<organism evidence="6 7">
    <name type="scientific">Rhodococcus opacus</name>
    <name type="common">Nocardia opaca</name>
    <dbReference type="NCBI Taxonomy" id="37919"/>
    <lineage>
        <taxon>Bacteria</taxon>
        <taxon>Bacillati</taxon>
        <taxon>Actinomycetota</taxon>
        <taxon>Actinomycetes</taxon>
        <taxon>Mycobacteriales</taxon>
        <taxon>Nocardiaceae</taxon>
        <taxon>Rhodococcus</taxon>
    </lineage>
</organism>
<dbReference type="GO" id="GO:0019343">
    <property type="term" value="P:cysteine biosynthetic process via cystathionine"/>
    <property type="evidence" value="ECO:0007669"/>
    <property type="project" value="TreeGrafter"/>
</dbReference>
<keyword evidence="3" id="KW-0028">Amino-acid biosynthesis</keyword>
<accession>A0A076EM92</accession>
<dbReference type="PANTHER" id="PTHR11808">
    <property type="entry name" value="TRANS-SULFURATION ENZYME FAMILY MEMBER"/>
    <property type="match status" value="1"/>
</dbReference>
<comment type="cofactor">
    <cofactor evidence="1 5">
        <name>pyridoxal 5'-phosphate</name>
        <dbReference type="ChEBI" id="CHEBI:597326"/>
    </cofactor>
</comment>
<reference evidence="6 7" key="1">
    <citation type="submission" date="2014-07" db="EMBL/GenBank/DDBJ databases">
        <title>Genome Sequence of Rhodococcus opacus Strain R7, a Biodegrader of Mono- and Polycyclic Aromatic Hydrocarbons.</title>
        <authorList>
            <person name="Di Gennaro P."/>
            <person name="Zampolli J."/>
            <person name="Presti I."/>
            <person name="Cappelletti M."/>
            <person name="D'Ursi P."/>
            <person name="Orro A."/>
            <person name="Mezzelani A."/>
            <person name="Milanesi L."/>
        </authorList>
    </citation>
    <scope>NUCLEOTIDE SEQUENCE [LARGE SCALE GENOMIC DNA]</scope>
    <source>
        <strain evidence="6 7">R7</strain>
    </source>
</reference>
<keyword evidence="3" id="KW-0486">Methionine biosynthesis</keyword>
<dbReference type="GO" id="GO:0005737">
    <property type="term" value="C:cytoplasm"/>
    <property type="evidence" value="ECO:0007669"/>
    <property type="project" value="TreeGrafter"/>
</dbReference>
<evidence type="ECO:0000256" key="4">
    <source>
        <dbReference type="PIRSR" id="PIRSR001434-2"/>
    </source>
</evidence>
<protein>
    <submittedName>
        <fullName evidence="6">Cystathionine gamma-lyase</fullName>
        <ecNumber evidence="6">4.4.1.1</ecNumber>
    </submittedName>
</protein>
<name>A0A076EM92_RHOOP</name>
<feature type="modified residue" description="N6-(pyridoxal phosphate)lysine" evidence="4">
    <location>
        <position position="201"/>
    </location>
</feature>
<evidence type="ECO:0000256" key="2">
    <source>
        <dbReference type="ARBA" id="ARBA00022898"/>
    </source>
</evidence>
<dbReference type="NCBIfam" id="NF005758">
    <property type="entry name" value="PRK07582.1"/>
    <property type="match status" value="1"/>
</dbReference>
<dbReference type="RefSeq" id="WP_128638963.1">
    <property type="nucleotide sequence ID" value="NZ_CP008947.1"/>
</dbReference>
<dbReference type="GO" id="GO:0030170">
    <property type="term" value="F:pyridoxal phosphate binding"/>
    <property type="evidence" value="ECO:0007669"/>
    <property type="project" value="InterPro"/>
</dbReference>
<evidence type="ECO:0000256" key="5">
    <source>
        <dbReference type="RuleBase" id="RU362118"/>
    </source>
</evidence>
<proteinExistence type="inferred from homology"/>
<sequence length="374" mass="38849">MSGDSTRCVKAVAAENIPGSPMQRGPVFAAPYQLSADEGTESDTYARASNPGWRDLESALATLEGAAGALVVGSGMSAVTVVLRSLLTAGDTVVVPSDGYYQVRAYARERLEPMGITVHELRTADMAGEAAAALLASAEGTTVVVAETPANPSLDVVDLRAVSEQCANAGAVLVVDNTTATPLGQQPLELGADVVVASGTKTLSGHSDLLMGYIAASDADFLAGMERERALSGTVLGPFETWLAHRSLGTAGLRFERQCANALALAALLESHPAAHRVRYPGLPGDPAHAVAAGQMRRFGGLVSFEVDSAEQFHRLVAGSELLVPATSFGGIHTTADRRARWGDPVPDGFVRLSCGIEDTEDLVADLERALSAL</sequence>
<dbReference type="GO" id="GO:0004123">
    <property type="term" value="F:cystathionine gamma-lyase activity"/>
    <property type="evidence" value="ECO:0007669"/>
    <property type="project" value="TreeGrafter"/>
</dbReference>
<dbReference type="InterPro" id="IPR015422">
    <property type="entry name" value="PyrdxlP-dep_Trfase_small"/>
</dbReference>
<dbReference type="Proteomes" id="UP000028488">
    <property type="component" value="Chromosome"/>
</dbReference>
<dbReference type="GO" id="GO:0009086">
    <property type="term" value="P:methionine biosynthetic process"/>
    <property type="evidence" value="ECO:0007669"/>
    <property type="project" value="UniProtKB-KW"/>
</dbReference>
<dbReference type="InterPro" id="IPR000277">
    <property type="entry name" value="Cys/Met-Metab_PyrdxlP-dep_enz"/>
</dbReference>
<evidence type="ECO:0000313" key="7">
    <source>
        <dbReference type="Proteomes" id="UP000028488"/>
    </source>
</evidence>
<dbReference type="InterPro" id="IPR015424">
    <property type="entry name" value="PyrdxlP-dep_Trfase"/>
</dbReference>
<dbReference type="PIRSF" id="PIRSF001434">
    <property type="entry name" value="CGS"/>
    <property type="match status" value="1"/>
</dbReference>